<feature type="transmembrane region" description="Helical" evidence="1">
    <location>
        <begin position="31"/>
        <end position="56"/>
    </location>
</feature>
<proteinExistence type="predicted"/>
<accession>A0A345PI51</accession>
<dbReference type="Proteomes" id="UP000253908">
    <property type="component" value="Chromosome"/>
</dbReference>
<gene>
    <name evidence="2" type="ORF">CUC15_12440</name>
</gene>
<evidence type="ECO:0000256" key="1">
    <source>
        <dbReference type="SAM" id="Phobius"/>
    </source>
</evidence>
<organism evidence="2 3">
    <name type="scientific">Oceanobacillus zhaokaii</name>
    <dbReference type="NCBI Taxonomy" id="2052660"/>
    <lineage>
        <taxon>Bacteria</taxon>
        <taxon>Bacillati</taxon>
        <taxon>Bacillota</taxon>
        <taxon>Bacilli</taxon>
        <taxon>Bacillales</taxon>
        <taxon>Bacillaceae</taxon>
        <taxon>Oceanobacillus</taxon>
    </lineage>
</organism>
<sequence length="61" mass="6715">MLLQNLRVLIAMLPIGCSCTLIGLTTNSPEIVGWFLLITGTNYLGYMGLILHLVIIKLNNN</sequence>
<reference evidence="3" key="1">
    <citation type="submission" date="2017-11" db="EMBL/GenBank/DDBJ databases">
        <authorList>
            <person name="Zhu W."/>
        </authorList>
    </citation>
    <scope>NUCLEOTIDE SEQUENCE [LARGE SCALE GENOMIC DNA]</scope>
    <source>
        <strain evidence="3">160</strain>
    </source>
</reference>
<name>A0A345PI51_9BACI</name>
<keyword evidence="3" id="KW-1185">Reference proteome</keyword>
<evidence type="ECO:0000313" key="2">
    <source>
        <dbReference type="EMBL" id="AXI09681.1"/>
    </source>
</evidence>
<feature type="transmembrane region" description="Helical" evidence="1">
    <location>
        <begin position="7"/>
        <end position="25"/>
    </location>
</feature>
<keyword evidence="1" id="KW-0812">Transmembrane</keyword>
<protein>
    <submittedName>
        <fullName evidence="2">Uncharacterized protein</fullName>
    </submittedName>
</protein>
<evidence type="ECO:0000313" key="3">
    <source>
        <dbReference type="Proteomes" id="UP000253908"/>
    </source>
</evidence>
<dbReference type="AlphaFoldDB" id="A0A345PI51"/>
<keyword evidence="1" id="KW-0472">Membrane</keyword>
<keyword evidence="1" id="KW-1133">Transmembrane helix</keyword>
<dbReference type="PROSITE" id="PS51257">
    <property type="entry name" value="PROKAR_LIPOPROTEIN"/>
    <property type="match status" value="1"/>
</dbReference>
<dbReference type="EMBL" id="CP024848">
    <property type="protein sequence ID" value="AXI09681.1"/>
    <property type="molecule type" value="Genomic_DNA"/>
</dbReference>
<dbReference type="KEGG" id="ocn:CUC15_12440"/>